<dbReference type="PANTHER" id="PTHR22954:SF3">
    <property type="entry name" value="PROTEIN CBG08539"/>
    <property type="match status" value="1"/>
</dbReference>
<organism evidence="2 3">
    <name type="scientific">Oesophagostomum dentatum</name>
    <name type="common">Nodular worm</name>
    <dbReference type="NCBI Taxonomy" id="61180"/>
    <lineage>
        <taxon>Eukaryota</taxon>
        <taxon>Metazoa</taxon>
        <taxon>Ecdysozoa</taxon>
        <taxon>Nematoda</taxon>
        <taxon>Chromadorea</taxon>
        <taxon>Rhabditida</taxon>
        <taxon>Rhabditina</taxon>
        <taxon>Rhabditomorpha</taxon>
        <taxon>Strongyloidea</taxon>
        <taxon>Strongylidae</taxon>
        <taxon>Oesophagostomum</taxon>
    </lineage>
</organism>
<reference evidence="2 3" key="1">
    <citation type="submission" date="2014-03" db="EMBL/GenBank/DDBJ databases">
        <title>Draft genome of the hookworm Oesophagostomum dentatum.</title>
        <authorList>
            <person name="Mitreva M."/>
        </authorList>
    </citation>
    <scope>NUCLEOTIDE SEQUENCE [LARGE SCALE GENOMIC DNA]</scope>
    <source>
        <strain evidence="2 3">OD-Hann</strain>
    </source>
</reference>
<keyword evidence="3" id="KW-1185">Reference proteome</keyword>
<accession>A0A0B1SWM3</accession>
<dbReference type="Pfam" id="PF03564">
    <property type="entry name" value="DUF1759"/>
    <property type="match status" value="1"/>
</dbReference>
<proteinExistence type="predicted"/>
<dbReference type="EMBL" id="KN553919">
    <property type="protein sequence ID" value="KHJ89658.1"/>
    <property type="molecule type" value="Genomic_DNA"/>
</dbReference>
<dbReference type="Proteomes" id="UP000053660">
    <property type="component" value="Unassembled WGS sequence"/>
</dbReference>
<name>A0A0B1SWM3_OESDE</name>
<protein>
    <recommendedName>
        <fullName evidence="4">Zinc knuckle</fullName>
    </recommendedName>
</protein>
<evidence type="ECO:0008006" key="4">
    <source>
        <dbReference type="Google" id="ProtNLM"/>
    </source>
</evidence>
<dbReference type="OrthoDB" id="5863857at2759"/>
<feature type="coiled-coil region" evidence="1">
    <location>
        <begin position="7"/>
        <end position="34"/>
    </location>
</feature>
<evidence type="ECO:0000313" key="3">
    <source>
        <dbReference type="Proteomes" id="UP000053660"/>
    </source>
</evidence>
<sequence length="433" mass="49523">MEQQYANAKSKTEQKELLLEIEEFENEHKHSETLREAEGFAYIVEAAIADTQIKVYQVQMKMKLPYIERVDRYNQQSRENEEILEQFGPNRSAKPPIIKLSKFNGDQEEFPEFWALYESLVHNCAELTTIEKIVLLKESLRGPAETAVRGIKSIPANYDWMVETLKKPFSNQPTNSAKIVQRLFELPHANKKADSCQRCFDSITTLVHQMVSAGHDIRQTCEPTWTETIIKKFPYEIVKDILVKNQEVGTMTIQDLLDVLEKEISAKAYVELRLGYEKLTLPNHRQENLPGTFYCVFCRRSNQPSAACRTVTSQNKRRDIVKQKHLCWKCFSSEHSSKDCAKSNCSSCGRTHHFSLCIATSDKSFIPSALINRAPLGSNQKMGILLITYQIELLPVQTTDLLLRVTMAGEIIFSTTIANVSFLAQTDRVQTTN</sequence>
<dbReference type="PANTHER" id="PTHR22954">
    <property type="entry name" value="RETROVIRAL PROTEASE-RELATED"/>
    <property type="match status" value="1"/>
</dbReference>
<dbReference type="InterPro" id="IPR005312">
    <property type="entry name" value="DUF1759"/>
</dbReference>
<dbReference type="AlphaFoldDB" id="A0A0B1SWM3"/>
<keyword evidence="1" id="KW-0175">Coiled coil</keyword>
<gene>
    <name evidence="2" type="ORF">OESDEN_10511</name>
</gene>
<evidence type="ECO:0000256" key="1">
    <source>
        <dbReference type="SAM" id="Coils"/>
    </source>
</evidence>
<evidence type="ECO:0000313" key="2">
    <source>
        <dbReference type="EMBL" id="KHJ89658.1"/>
    </source>
</evidence>
<feature type="non-terminal residue" evidence="2">
    <location>
        <position position="433"/>
    </location>
</feature>